<feature type="region of interest" description="Disordered" evidence="1">
    <location>
        <begin position="724"/>
        <end position="761"/>
    </location>
</feature>
<evidence type="ECO:0008006" key="4">
    <source>
        <dbReference type="Google" id="ProtNLM"/>
    </source>
</evidence>
<evidence type="ECO:0000313" key="3">
    <source>
        <dbReference type="Proteomes" id="UP000583929"/>
    </source>
</evidence>
<dbReference type="InterPro" id="IPR040256">
    <property type="entry name" value="At4g02000-like"/>
</dbReference>
<organism evidence="2 3">
    <name type="scientific">Cannabis sativa</name>
    <name type="common">Hemp</name>
    <name type="synonym">Marijuana</name>
    <dbReference type="NCBI Taxonomy" id="3483"/>
    <lineage>
        <taxon>Eukaryota</taxon>
        <taxon>Viridiplantae</taxon>
        <taxon>Streptophyta</taxon>
        <taxon>Embryophyta</taxon>
        <taxon>Tracheophyta</taxon>
        <taxon>Spermatophyta</taxon>
        <taxon>Magnoliopsida</taxon>
        <taxon>eudicotyledons</taxon>
        <taxon>Gunneridae</taxon>
        <taxon>Pentapetalae</taxon>
        <taxon>rosids</taxon>
        <taxon>fabids</taxon>
        <taxon>Rosales</taxon>
        <taxon>Cannabaceae</taxon>
        <taxon>Cannabis</taxon>
    </lineage>
</organism>
<feature type="compositionally biased region" description="Basic and acidic residues" evidence="1">
    <location>
        <begin position="436"/>
        <end position="445"/>
    </location>
</feature>
<accession>A0A7J6DT02</accession>
<feature type="non-terminal residue" evidence="2">
    <location>
        <position position="795"/>
    </location>
</feature>
<dbReference type="PANTHER" id="PTHR31286:SF180">
    <property type="entry name" value="OS10G0362600 PROTEIN"/>
    <property type="match status" value="1"/>
</dbReference>
<dbReference type="Proteomes" id="UP000583929">
    <property type="component" value="Unassembled WGS sequence"/>
</dbReference>
<sequence length="795" mass="89385">MEEQSYNSFYQNSLDDYSWKPEYNYNPLYEWSYEEEDLRFNHKSCDDYSWKLEYDYNPLYEWNCEKEDPSYSYNSQHPYNSSLSDTIVELQASMAINCEMMKDLLAELKQINSHVNGFPPQPVSKALISSATLHNFDEVSVTSTSSGENFEESTLLSTYEGYHTDVVPTLFVKEDDITTIRNEALSHSTILPLILDEKKCYHTDFQVMEKEPTSIVNVPVDMVDTEKEKLLQTDSAMEMEMLELFEDITLEDVVLNKACVGKVMGCKDMPASVVKKILMGIWRNVGGWRMKKCGEGISGFFFDTEEDCKFTMGKRPWLVNRMLLNLKPWPVEGEVRVADFEVARVWVQFHGLPTRCLSNENVVIIAKKVGQFVKTDDKSKVELPSENALIDWKTEKKGTWRRRHSRKPVGEDDSTLACKKDSESVSTLSRCVEASSSEKDRDRASDSGTNTEKVVFDRMVGNFGYVREPIPIGPNYLDLSTPDFANAGEGKIPDTGPTLAQSLEIPHSWVCASQRPHNYPDEVPIKWPTNDLEMQKAFMTLYGREVTNKFQAQQTLIANPPDLSELINHLLETHQRKAQTWYIPVPSHPHCSIDNLIENEIPPPSEIEKQLSVDTEASFSMGSFEQGESWKSKVRRKVASNERRDAATGTLGAPHMEDHIKALEQATGDMQAAITVLKNGQAALQDSLNDTIKDCNVSVTAIREELAGMSTRLNLTMIAAERANTGGHGGKLWPSKSGGADKRTPESGSSSKSDATTGKKPLKCWLCQGPHRAAACPHQSKLSAIKASIAQEEQG</sequence>
<gene>
    <name evidence="2" type="ORF">G4B88_024761</name>
</gene>
<protein>
    <recommendedName>
        <fullName evidence="4">DUF4283 domain-containing protein</fullName>
    </recommendedName>
</protein>
<reference evidence="2 3" key="1">
    <citation type="journal article" date="2020" name="bioRxiv">
        <title>Sequence and annotation of 42 cannabis genomes reveals extensive copy number variation in cannabinoid synthesis and pathogen resistance genes.</title>
        <authorList>
            <person name="Mckernan K.J."/>
            <person name="Helbert Y."/>
            <person name="Kane L.T."/>
            <person name="Ebling H."/>
            <person name="Zhang L."/>
            <person name="Liu B."/>
            <person name="Eaton Z."/>
            <person name="Mclaughlin S."/>
            <person name="Kingan S."/>
            <person name="Baybayan P."/>
            <person name="Concepcion G."/>
            <person name="Jordan M."/>
            <person name="Riva A."/>
            <person name="Barbazuk W."/>
            <person name="Harkins T."/>
        </authorList>
    </citation>
    <scope>NUCLEOTIDE SEQUENCE [LARGE SCALE GENOMIC DNA]</scope>
    <source>
        <strain evidence="3">cv. Jamaican Lion 4</strain>
        <tissue evidence="2">Leaf</tissue>
    </source>
</reference>
<dbReference type="AlphaFoldDB" id="A0A7J6DT02"/>
<feature type="region of interest" description="Disordered" evidence="1">
    <location>
        <begin position="632"/>
        <end position="652"/>
    </location>
</feature>
<dbReference type="EMBL" id="JAATIQ010000647">
    <property type="protein sequence ID" value="KAF4349234.1"/>
    <property type="molecule type" value="Genomic_DNA"/>
</dbReference>
<evidence type="ECO:0000256" key="1">
    <source>
        <dbReference type="SAM" id="MobiDB-lite"/>
    </source>
</evidence>
<keyword evidence="3" id="KW-1185">Reference proteome</keyword>
<feature type="region of interest" description="Disordered" evidence="1">
    <location>
        <begin position="429"/>
        <end position="450"/>
    </location>
</feature>
<comment type="caution">
    <text evidence="2">The sequence shown here is derived from an EMBL/GenBank/DDBJ whole genome shotgun (WGS) entry which is preliminary data.</text>
</comment>
<name>A0A7J6DT02_CANSA</name>
<evidence type="ECO:0000313" key="2">
    <source>
        <dbReference type="EMBL" id="KAF4349234.1"/>
    </source>
</evidence>
<feature type="compositionally biased region" description="Polar residues" evidence="1">
    <location>
        <begin position="746"/>
        <end position="756"/>
    </location>
</feature>
<dbReference type="PANTHER" id="PTHR31286">
    <property type="entry name" value="GLYCINE-RICH CELL WALL STRUCTURAL PROTEIN 1.8-LIKE"/>
    <property type="match status" value="1"/>
</dbReference>
<proteinExistence type="predicted"/>